<protein>
    <submittedName>
        <fullName evidence="3">Uncharacterized protein</fullName>
    </submittedName>
</protein>
<dbReference type="GeneID" id="112916191"/>
<sequence>MPGPPEDPQPPPGSRFGNSGVTGRVQHPRLRSRWCHHQGESCSASCIGPRRCTAPGAQVACPMGSLVVSGIRVLGRAMLLHCGASALPGVLPVLREGRHLLPTRHKLPPLLWHTECDEYGGQQGEMSQGGILRPSSDSGGKETILTPTGCMAVTIHAAESTRASKHRGFGRASQDASTRVRGAFAYSLQDVSRQPCSLAGRGIHGTWCCVASTAHCSCCSH</sequence>
<gene>
    <name evidence="3" type="primary">LOC112916191</name>
</gene>
<evidence type="ECO:0000313" key="3">
    <source>
        <dbReference type="RefSeq" id="XP_072619340.1"/>
    </source>
</evidence>
<dbReference type="Proteomes" id="UP001652641">
    <property type="component" value="Chromosome 7"/>
</dbReference>
<evidence type="ECO:0000313" key="2">
    <source>
        <dbReference type="Proteomes" id="UP001652641"/>
    </source>
</evidence>
<keyword evidence="2" id="KW-1185">Reference proteome</keyword>
<organism evidence="2 3">
    <name type="scientific">Vulpes vulpes</name>
    <name type="common">Red fox</name>
    <dbReference type="NCBI Taxonomy" id="9627"/>
    <lineage>
        <taxon>Eukaryota</taxon>
        <taxon>Metazoa</taxon>
        <taxon>Chordata</taxon>
        <taxon>Craniata</taxon>
        <taxon>Vertebrata</taxon>
        <taxon>Euteleostomi</taxon>
        <taxon>Mammalia</taxon>
        <taxon>Eutheria</taxon>
        <taxon>Laurasiatheria</taxon>
        <taxon>Carnivora</taxon>
        <taxon>Caniformia</taxon>
        <taxon>Canidae</taxon>
        <taxon>Vulpes</taxon>
    </lineage>
</organism>
<accession>A0ABM5AX23</accession>
<dbReference type="RefSeq" id="XP_072619340.1">
    <property type="nucleotide sequence ID" value="XM_072763239.1"/>
</dbReference>
<reference evidence="3" key="1">
    <citation type="submission" date="2025-08" db="UniProtKB">
        <authorList>
            <consortium name="RefSeq"/>
        </authorList>
    </citation>
    <scope>IDENTIFICATION</scope>
    <source>
        <tissue evidence="3">Cell line</tissue>
    </source>
</reference>
<feature type="compositionally biased region" description="Pro residues" evidence="1">
    <location>
        <begin position="1"/>
        <end position="13"/>
    </location>
</feature>
<evidence type="ECO:0000256" key="1">
    <source>
        <dbReference type="SAM" id="MobiDB-lite"/>
    </source>
</evidence>
<proteinExistence type="predicted"/>
<feature type="region of interest" description="Disordered" evidence="1">
    <location>
        <begin position="1"/>
        <end position="23"/>
    </location>
</feature>
<name>A0ABM5AX23_VULVU</name>